<keyword evidence="5" id="KW-1185">Reference proteome</keyword>
<dbReference type="RefSeq" id="WP_185155424.1">
    <property type="nucleotide sequence ID" value="NZ_WELI01000002.1"/>
</dbReference>
<dbReference type="AlphaFoldDB" id="A0A7J5U1Z3"/>
<dbReference type="SUPFAM" id="SSF88713">
    <property type="entry name" value="Glycoside hydrolase/deacetylase"/>
    <property type="match status" value="1"/>
</dbReference>
<protein>
    <submittedName>
        <fullName evidence="4">Polysaccharide deacetylase family protein</fullName>
    </submittedName>
</protein>
<proteinExistence type="predicted"/>
<comment type="caution">
    <text evidence="4">The sequence shown here is derived from an EMBL/GenBank/DDBJ whole genome shotgun (WGS) entry which is preliminary data.</text>
</comment>
<dbReference type="GO" id="GO:0005576">
    <property type="term" value="C:extracellular region"/>
    <property type="evidence" value="ECO:0007669"/>
    <property type="project" value="UniProtKB-SubCell"/>
</dbReference>
<evidence type="ECO:0000256" key="1">
    <source>
        <dbReference type="ARBA" id="ARBA00004613"/>
    </source>
</evidence>
<sequence length="231" mass="25923">MYHKVDPLTPGSLTVTTEQLRQHITYLQTSGYQFVTLNQVLGSVATPATALPRRAVLLTFDDGYENNLTYAVPILHELSVPATIFVPTAYVGKTNVWDEGSDALLTVEQLKGLSEAGIALAYHTHEHLNFKNETGARIRADLEQSHVEANRMGLPMAPAFSYSYGGRPKNPADRQLMRETMARLGIKLAFRIGNRINPLPLRDLYELNRIDVRGSESFARFRRKVKWGKLV</sequence>
<dbReference type="Pfam" id="PF01522">
    <property type="entry name" value="Polysacc_deac_1"/>
    <property type="match status" value="1"/>
</dbReference>
<dbReference type="PROSITE" id="PS51677">
    <property type="entry name" value="NODB"/>
    <property type="match status" value="1"/>
</dbReference>
<dbReference type="GO" id="GO:0016810">
    <property type="term" value="F:hydrolase activity, acting on carbon-nitrogen (but not peptide) bonds"/>
    <property type="evidence" value="ECO:0007669"/>
    <property type="project" value="InterPro"/>
</dbReference>
<comment type="subcellular location">
    <subcellularLocation>
        <location evidence="1">Secreted</location>
    </subcellularLocation>
</comment>
<dbReference type="InterPro" id="IPR011330">
    <property type="entry name" value="Glyco_hydro/deAcase_b/a-brl"/>
</dbReference>
<organism evidence="4 5">
    <name type="scientific">Rudanella paleaurantiibacter</name>
    <dbReference type="NCBI Taxonomy" id="2614655"/>
    <lineage>
        <taxon>Bacteria</taxon>
        <taxon>Pseudomonadati</taxon>
        <taxon>Bacteroidota</taxon>
        <taxon>Cytophagia</taxon>
        <taxon>Cytophagales</taxon>
        <taxon>Cytophagaceae</taxon>
        <taxon>Rudanella</taxon>
    </lineage>
</organism>
<evidence type="ECO:0000313" key="4">
    <source>
        <dbReference type="EMBL" id="KAB7731592.1"/>
    </source>
</evidence>
<dbReference type="PANTHER" id="PTHR34216">
    <property type="match status" value="1"/>
</dbReference>
<reference evidence="4 5" key="1">
    <citation type="submission" date="2019-10" db="EMBL/GenBank/DDBJ databases">
        <title>Rudanella paleaurantiibacter sp. nov., isolated from sludge.</title>
        <authorList>
            <person name="Xu S.Q."/>
        </authorList>
    </citation>
    <scope>NUCLEOTIDE SEQUENCE [LARGE SCALE GENOMIC DNA]</scope>
    <source>
        <strain evidence="4 5">HX-22-17</strain>
    </source>
</reference>
<feature type="domain" description="NodB homology" evidence="3">
    <location>
        <begin position="54"/>
        <end position="231"/>
    </location>
</feature>
<dbReference type="GO" id="GO:0005975">
    <property type="term" value="P:carbohydrate metabolic process"/>
    <property type="evidence" value="ECO:0007669"/>
    <property type="project" value="InterPro"/>
</dbReference>
<dbReference type="Gene3D" id="3.20.20.370">
    <property type="entry name" value="Glycoside hydrolase/deacetylase"/>
    <property type="match status" value="1"/>
</dbReference>
<evidence type="ECO:0000256" key="2">
    <source>
        <dbReference type="ARBA" id="ARBA00022729"/>
    </source>
</evidence>
<dbReference type="InterPro" id="IPR002509">
    <property type="entry name" value="NODB_dom"/>
</dbReference>
<dbReference type="InterPro" id="IPR051398">
    <property type="entry name" value="Polysacch_Deacetylase"/>
</dbReference>
<keyword evidence="2" id="KW-0732">Signal</keyword>
<accession>A0A7J5U1Z3</accession>
<evidence type="ECO:0000259" key="3">
    <source>
        <dbReference type="PROSITE" id="PS51677"/>
    </source>
</evidence>
<dbReference type="PANTHER" id="PTHR34216:SF3">
    <property type="entry name" value="POLY-BETA-1,6-N-ACETYL-D-GLUCOSAMINE N-DEACETYLASE"/>
    <property type="match status" value="1"/>
</dbReference>
<gene>
    <name evidence="4" type="ORF">F5984_04990</name>
</gene>
<name>A0A7J5U1Z3_9BACT</name>
<dbReference type="CDD" id="cd10918">
    <property type="entry name" value="CE4_NodB_like_5s_6s"/>
    <property type="match status" value="1"/>
</dbReference>
<evidence type="ECO:0000313" key="5">
    <source>
        <dbReference type="Proteomes" id="UP000488299"/>
    </source>
</evidence>
<dbReference type="Proteomes" id="UP000488299">
    <property type="component" value="Unassembled WGS sequence"/>
</dbReference>
<dbReference type="EMBL" id="WELI01000002">
    <property type="protein sequence ID" value="KAB7731592.1"/>
    <property type="molecule type" value="Genomic_DNA"/>
</dbReference>